<organism evidence="2 3">
    <name type="scientific">Discina gigas</name>
    <dbReference type="NCBI Taxonomy" id="1032678"/>
    <lineage>
        <taxon>Eukaryota</taxon>
        <taxon>Fungi</taxon>
        <taxon>Dikarya</taxon>
        <taxon>Ascomycota</taxon>
        <taxon>Pezizomycotina</taxon>
        <taxon>Pezizomycetes</taxon>
        <taxon>Pezizales</taxon>
        <taxon>Discinaceae</taxon>
        <taxon>Discina</taxon>
    </lineage>
</organism>
<protein>
    <submittedName>
        <fullName evidence="2">Uncharacterized protein</fullName>
    </submittedName>
</protein>
<accession>A0ABR3G9Z1</accession>
<dbReference type="Proteomes" id="UP001447188">
    <property type="component" value="Unassembled WGS sequence"/>
</dbReference>
<dbReference type="EMBL" id="JBBBZM010000153">
    <property type="protein sequence ID" value="KAL0632735.1"/>
    <property type="molecule type" value="Genomic_DNA"/>
</dbReference>
<comment type="caution">
    <text evidence="2">The sequence shown here is derived from an EMBL/GenBank/DDBJ whole genome shotgun (WGS) entry which is preliminary data.</text>
</comment>
<feature type="signal peptide" evidence="1">
    <location>
        <begin position="1"/>
        <end position="16"/>
    </location>
</feature>
<name>A0ABR3G9Z1_9PEZI</name>
<sequence>MFLHLSISALIHITTAAQFPQPGLPPGPPGQNHFTDANMGMGMGISGVAPALFARQQPYVCTDPVNREFPHDPILSGGIDSEAIENSRAMRRYPGEMLQVEYILVRTISLSVAIVVIPVKSSKARKPVVQAATKHATEDNAVRPDLFVATPTTTSAMPGETAA</sequence>
<evidence type="ECO:0000256" key="1">
    <source>
        <dbReference type="SAM" id="SignalP"/>
    </source>
</evidence>
<keyword evidence="1" id="KW-0732">Signal</keyword>
<reference evidence="2 3" key="1">
    <citation type="submission" date="2024-02" db="EMBL/GenBank/DDBJ databases">
        <title>Discinaceae phylogenomics.</title>
        <authorList>
            <person name="Dirks A.C."/>
            <person name="James T.Y."/>
        </authorList>
    </citation>
    <scope>NUCLEOTIDE SEQUENCE [LARGE SCALE GENOMIC DNA]</scope>
    <source>
        <strain evidence="2 3">ACD0624</strain>
    </source>
</reference>
<feature type="chain" id="PRO_5046106207" evidence="1">
    <location>
        <begin position="17"/>
        <end position="163"/>
    </location>
</feature>
<keyword evidence="3" id="KW-1185">Reference proteome</keyword>
<proteinExistence type="predicted"/>
<evidence type="ECO:0000313" key="2">
    <source>
        <dbReference type="EMBL" id="KAL0632735.1"/>
    </source>
</evidence>
<evidence type="ECO:0000313" key="3">
    <source>
        <dbReference type="Proteomes" id="UP001447188"/>
    </source>
</evidence>
<gene>
    <name evidence="2" type="ORF">Q9L58_008366</name>
</gene>